<accession>A0A5J4Z077</accession>
<dbReference type="PANTHER" id="PTHR12341:SF7">
    <property type="entry name" value="5'-3' EXORIBONUCLEASE 1"/>
    <property type="match status" value="1"/>
</dbReference>
<feature type="region of interest" description="Disordered" evidence="2">
    <location>
        <begin position="374"/>
        <end position="394"/>
    </location>
</feature>
<dbReference type="GO" id="GO:0000956">
    <property type="term" value="P:nuclear-transcribed mRNA catabolic process"/>
    <property type="evidence" value="ECO:0007669"/>
    <property type="project" value="TreeGrafter"/>
</dbReference>
<evidence type="ECO:0000256" key="1">
    <source>
        <dbReference type="ARBA" id="ARBA00038299"/>
    </source>
</evidence>
<evidence type="ECO:0000256" key="2">
    <source>
        <dbReference type="SAM" id="MobiDB-lite"/>
    </source>
</evidence>
<dbReference type="Gene3D" id="3.40.50.12390">
    <property type="match status" value="1"/>
</dbReference>
<dbReference type="Proteomes" id="UP000324585">
    <property type="component" value="Unassembled WGS sequence"/>
</dbReference>
<name>A0A5J4Z077_PORPP</name>
<evidence type="ECO:0000313" key="4">
    <source>
        <dbReference type="EMBL" id="KAA8496748.1"/>
    </source>
</evidence>
<feature type="compositionally biased region" description="Basic residues" evidence="2">
    <location>
        <begin position="816"/>
        <end position="826"/>
    </location>
</feature>
<evidence type="ECO:0000313" key="5">
    <source>
        <dbReference type="Proteomes" id="UP000324585"/>
    </source>
</evidence>
<keyword evidence="5" id="KW-1185">Reference proteome</keyword>
<feature type="region of interest" description="Disordered" evidence="2">
    <location>
        <begin position="658"/>
        <end position="728"/>
    </location>
</feature>
<sequence>MGVKDLHKWLKSSVKSAHKGRSKNKKDMARVFAAGVDHKLDEIIKQLRPRKSLFIAVDGAAPLGKLFEQRDRRKLTEEVVEDAGIRSDSPLERSALTPGTALMRHLHIALKKYAARTVAGAKEKSNGTPHLDVIVSSCDVPGEGELKILEYLASAIREPSSMQTVSGFRWKTLPTVDDVTVVVGADSDLFVQMLGLTEYSSLYVVGDEILRIDEARVLLSKSMAARDPSRHVKKSSIQLDEARLVADFICMCTMVGNDYLRKLGHLSPASALEAYAKVRKESFSWAEATPAGSKLPSGASALLNVSKRTFNWKFFFSFLQNFKGSSRRELPTRERLQLDNFRSRVSTYKAMKVREGQAKQAKLAQMTQIHVENDGEGSEFEVQTNKSDTESEESEILEDVLSTEDEEDDDASIISGRIRSVKEMAETVEVEPALLEMFRKEAELFASVYPDDPSKMCNVVQYLNGVLWCTFMYVDGCCVDPYFMYCAPFSPPVAMVLEWISNSQQDAFLEIYSPDPAISYKRGLCAYAAGLLCVPAPMRKNALPDVVASIADRIDLDTFTSKEQIYRSGTVSLVPMLDAFAQLNRSTEDVVYDFLFPRDPRLFTVNSGTIGMSVRDVTANVRMDSFKCMRRMIGHVQQATAQKREGSQLPRLARADVAQARNPQRFSQQDRSRGSLGAQGSKVGHSDQASRGGQGRRGGRSGHGEGGHVRQSNDRDSMRLAGSDASESKPNMFVASKFLDSLADQAKQKEGSGAAPRAAVGKPKGARSQQSARAEDAHAGNSGLVSQRDGEEAGRDARSCEAGRAGQTDREGHRWRGERRRGRSTSHRTDPGSRVLASSATSDAVPEVSQVTNRLHSQRDQTEREAGFGTSEPGGLPISGSGAEVDESCTRRKTSFLGLLGTP</sequence>
<dbReference type="InterPro" id="IPR027073">
    <property type="entry name" value="5_3_exoribonuclease"/>
</dbReference>
<dbReference type="GO" id="GO:0005634">
    <property type="term" value="C:nucleus"/>
    <property type="evidence" value="ECO:0007669"/>
    <property type="project" value="TreeGrafter"/>
</dbReference>
<proteinExistence type="inferred from homology"/>
<dbReference type="GO" id="GO:0004534">
    <property type="term" value="F:5'-3' RNA exonuclease activity"/>
    <property type="evidence" value="ECO:0007669"/>
    <property type="project" value="TreeGrafter"/>
</dbReference>
<dbReference type="Pfam" id="PF03159">
    <property type="entry name" value="XRN_N"/>
    <property type="match status" value="1"/>
</dbReference>
<protein>
    <submittedName>
        <fullName evidence="4">5'-3' exoribonuclease 1</fullName>
    </submittedName>
</protein>
<feature type="compositionally biased region" description="Basic and acidic residues" evidence="2">
    <location>
        <begin position="857"/>
        <end position="866"/>
    </location>
</feature>
<dbReference type="GO" id="GO:0003723">
    <property type="term" value="F:RNA binding"/>
    <property type="evidence" value="ECO:0007669"/>
    <property type="project" value="TreeGrafter"/>
</dbReference>
<feature type="compositionally biased region" description="Basic and acidic residues" evidence="2">
    <location>
        <begin position="702"/>
        <end position="718"/>
    </location>
</feature>
<dbReference type="AlphaFoldDB" id="A0A5J4Z077"/>
<dbReference type="OrthoDB" id="3498at2759"/>
<feature type="domain" description="Xrn1 N-terminal" evidence="3">
    <location>
        <begin position="18"/>
        <end position="197"/>
    </location>
</feature>
<feature type="compositionally biased region" description="Basic and acidic residues" evidence="2">
    <location>
        <begin position="788"/>
        <end position="815"/>
    </location>
</feature>
<reference evidence="5" key="1">
    <citation type="journal article" date="2019" name="Nat. Commun.">
        <title>Expansion of phycobilisome linker gene families in mesophilic red algae.</title>
        <authorList>
            <person name="Lee J."/>
            <person name="Kim D."/>
            <person name="Bhattacharya D."/>
            <person name="Yoon H.S."/>
        </authorList>
    </citation>
    <scope>NUCLEOTIDE SEQUENCE [LARGE SCALE GENOMIC DNA]</scope>
    <source>
        <strain evidence="5">CCMP 1328</strain>
    </source>
</reference>
<feature type="region of interest" description="Disordered" evidence="2">
    <location>
        <begin position="745"/>
        <end position="889"/>
    </location>
</feature>
<dbReference type="EMBL" id="VRMN01000002">
    <property type="protein sequence ID" value="KAA8496748.1"/>
    <property type="molecule type" value="Genomic_DNA"/>
</dbReference>
<dbReference type="PANTHER" id="PTHR12341">
    <property type="entry name" value="5'-&gt;3' EXORIBONUCLEASE"/>
    <property type="match status" value="1"/>
</dbReference>
<dbReference type="InterPro" id="IPR004859">
    <property type="entry name" value="Xrn1_N"/>
</dbReference>
<organism evidence="4 5">
    <name type="scientific">Porphyridium purpureum</name>
    <name type="common">Red alga</name>
    <name type="synonym">Porphyridium cruentum</name>
    <dbReference type="NCBI Taxonomy" id="35688"/>
    <lineage>
        <taxon>Eukaryota</taxon>
        <taxon>Rhodophyta</taxon>
        <taxon>Bangiophyceae</taxon>
        <taxon>Porphyridiales</taxon>
        <taxon>Porphyridiaceae</taxon>
        <taxon>Porphyridium</taxon>
    </lineage>
</organism>
<comment type="caution">
    <text evidence="4">The sequence shown here is derived from an EMBL/GenBank/DDBJ whole genome shotgun (WGS) entry which is preliminary data.</text>
</comment>
<gene>
    <name evidence="4" type="ORF">FVE85_0477</name>
</gene>
<evidence type="ECO:0000259" key="3">
    <source>
        <dbReference type="Pfam" id="PF03159"/>
    </source>
</evidence>
<comment type="similarity">
    <text evidence="1">Belongs to the 5'-3' exonuclease family.</text>
</comment>